<dbReference type="EMBL" id="JANAWD010000011">
    <property type="protein sequence ID" value="KAJ3491498.1"/>
    <property type="molecule type" value="Genomic_DNA"/>
</dbReference>
<comment type="caution">
    <text evidence="1">The sequence shown here is derived from an EMBL/GenBank/DDBJ whole genome shotgun (WGS) entry which is preliminary data.</text>
</comment>
<evidence type="ECO:0000313" key="2">
    <source>
        <dbReference type="Proteomes" id="UP001212997"/>
    </source>
</evidence>
<keyword evidence="2" id="KW-1185">Reference proteome</keyword>
<proteinExistence type="predicted"/>
<sequence>MLSLDLQVTRPSILRTRNARLYRLSEHRESDEMTPEPWILYSPADSFNVHRGTTRLPVEVILIILNHLVSTTYHQALPFVFETPFRIRLQDTDVAKLVYRQLSLYNVALVCRLWNSFGTQYLYSHPCLSTPAHVHLLRRTLTNGPRFCRFIKHIFAVDFVSSVYVDEASKSLAFNFFRRREDPIKRRKSDILSILDSCGNLSLESMTLINHDEEPSTISQGALFLEALSMGARLRRLVLDGTTIQQRLTKLTLPSLEVLCLRCFTFENVLPGLPVLPRLHTLQLAKVYSWIDFRLVIEHERLPMLRSLEMYQCAFHGLVPPLRSLSFLPDLEDLRLVGSNELDTFQYLIKFCGLPSIRHIAIGEPNTNPTTLDFSSWIFPDTLECLTVFAVVAGRPPLSELLHCLELNRSRNNLRTLKRVNILGVVPARGDLLFIGEVQWICKSNGIRLHLSDIVLNEWVTGRLSMNGLTTKAYPRSYL</sequence>
<name>A0AAD5VDX0_9APHY</name>
<dbReference type="SUPFAM" id="SSF52058">
    <property type="entry name" value="L domain-like"/>
    <property type="match status" value="1"/>
</dbReference>
<dbReference type="Gene3D" id="3.80.10.10">
    <property type="entry name" value="Ribonuclease Inhibitor"/>
    <property type="match status" value="1"/>
</dbReference>
<gene>
    <name evidence="1" type="ORF">NLI96_g627</name>
</gene>
<dbReference type="InterPro" id="IPR032675">
    <property type="entry name" value="LRR_dom_sf"/>
</dbReference>
<evidence type="ECO:0000313" key="1">
    <source>
        <dbReference type="EMBL" id="KAJ3491498.1"/>
    </source>
</evidence>
<protein>
    <submittedName>
        <fullName evidence="1">Uncharacterized protein</fullName>
    </submittedName>
</protein>
<dbReference type="AlphaFoldDB" id="A0AAD5VDX0"/>
<accession>A0AAD5VDX0</accession>
<dbReference type="Proteomes" id="UP001212997">
    <property type="component" value="Unassembled WGS sequence"/>
</dbReference>
<organism evidence="1 2">
    <name type="scientific">Meripilus lineatus</name>
    <dbReference type="NCBI Taxonomy" id="2056292"/>
    <lineage>
        <taxon>Eukaryota</taxon>
        <taxon>Fungi</taxon>
        <taxon>Dikarya</taxon>
        <taxon>Basidiomycota</taxon>
        <taxon>Agaricomycotina</taxon>
        <taxon>Agaricomycetes</taxon>
        <taxon>Polyporales</taxon>
        <taxon>Meripilaceae</taxon>
        <taxon>Meripilus</taxon>
    </lineage>
</organism>
<reference evidence="1" key="1">
    <citation type="submission" date="2022-07" db="EMBL/GenBank/DDBJ databases">
        <title>Genome Sequence of Physisporinus lineatus.</title>
        <authorList>
            <person name="Buettner E."/>
        </authorList>
    </citation>
    <scope>NUCLEOTIDE SEQUENCE</scope>
    <source>
        <strain evidence="1">VT162</strain>
    </source>
</reference>